<dbReference type="Proteomes" id="UP000285201">
    <property type="component" value="Unassembled WGS sequence"/>
</dbReference>
<dbReference type="Pfam" id="PF13508">
    <property type="entry name" value="Acetyltransf_7"/>
    <property type="match status" value="1"/>
</dbReference>
<keyword evidence="1 4" id="KW-0808">Transferase</keyword>
<dbReference type="PANTHER" id="PTHR42919:SF8">
    <property type="entry name" value="N-ALPHA-ACETYLTRANSFERASE 50"/>
    <property type="match status" value="1"/>
</dbReference>
<dbReference type="InterPro" id="IPR016181">
    <property type="entry name" value="Acyl_CoA_acyltransferase"/>
</dbReference>
<name>A0A415MCL8_9FIRM</name>
<proteinExistence type="predicted"/>
<feature type="domain" description="N-acetyltransferase" evidence="3">
    <location>
        <begin position="5"/>
        <end position="155"/>
    </location>
</feature>
<dbReference type="AlphaFoldDB" id="A0A415MCL8"/>
<dbReference type="GO" id="GO:0016747">
    <property type="term" value="F:acyltransferase activity, transferring groups other than amino-acyl groups"/>
    <property type="evidence" value="ECO:0007669"/>
    <property type="project" value="InterPro"/>
</dbReference>
<accession>A0A415MCL8</accession>
<dbReference type="PANTHER" id="PTHR42919">
    <property type="entry name" value="N-ALPHA-ACETYLTRANSFERASE"/>
    <property type="match status" value="1"/>
</dbReference>
<evidence type="ECO:0000259" key="3">
    <source>
        <dbReference type="PROSITE" id="PS51186"/>
    </source>
</evidence>
<evidence type="ECO:0000256" key="2">
    <source>
        <dbReference type="ARBA" id="ARBA00023315"/>
    </source>
</evidence>
<dbReference type="EMBL" id="QROY01000004">
    <property type="protein sequence ID" value="RHL69168.1"/>
    <property type="molecule type" value="Genomic_DNA"/>
</dbReference>
<feature type="domain" description="N-acetyltransferase" evidence="3">
    <location>
        <begin position="162"/>
        <end position="308"/>
    </location>
</feature>
<dbReference type="PROSITE" id="PS51186">
    <property type="entry name" value="GNAT"/>
    <property type="match status" value="2"/>
</dbReference>
<gene>
    <name evidence="4" type="ORF">DW007_06395</name>
</gene>
<keyword evidence="2" id="KW-0012">Acyltransferase</keyword>
<reference evidence="4 5" key="1">
    <citation type="submission" date="2018-08" db="EMBL/GenBank/DDBJ databases">
        <title>A genome reference for cultivated species of the human gut microbiota.</title>
        <authorList>
            <person name="Zou Y."/>
            <person name="Xue W."/>
            <person name="Luo G."/>
        </authorList>
    </citation>
    <scope>NUCLEOTIDE SEQUENCE [LARGE SCALE GENOMIC DNA]</scope>
    <source>
        <strain evidence="4 5">AF36-7BH</strain>
    </source>
</reference>
<dbReference type="SUPFAM" id="SSF55729">
    <property type="entry name" value="Acyl-CoA N-acyltransferases (Nat)"/>
    <property type="match status" value="2"/>
</dbReference>
<dbReference type="Pfam" id="PF00583">
    <property type="entry name" value="Acetyltransf_1"/>
    <property type="match status" value="1"/>
</dbReference>
<dbReference type="InterPro" id="IPR051556">
    <property type="entry name" value="N-term/lysine_N-AcTrnsfr"/>
</dbReference>
<organism evidence="4 5">
    <name type="scientific">Lachnospira eligens</name>
    <dbReference type="NCBI Taxonomy" id="39485"/>
    <lineage>
        <taxon>Bacteria</taxon>
        <taxon>Bacillati</taxon>
        <taxon>Bacillota</taxon>
        <taxon>Clostridia</taxon>
        <taxon>Lachnospirales</taxon>
        <taxon>Lachnospiraceae</taxon>
        <taxon>Lachnospira</taxon>
    </lineage>
</organism>
<dbReference type="RefSeq" id="WP_118370825.1">
    <property type="nucleotide sequence ID" value="NZ_QRNK01000159.1"/>
</dbReference>
<comment type="caution">
    <text evidence="4">The sequence shown here is derived from an EMBL/GenBank/DDBJ whole genome shotgun (WGS) entry which is preliminary data.</text>
</comment>
<evidence type="ECO:0000313" key="4">
    <source>
        <dbReference type="EMBL" id="RHL69168.1"/>
    </source>
</evidence>
<sequence length="308" mass="35659">MIENMKVEFGRTLDIDSWMRLVRKVSWNFPGLETEQSIEEHKIIVLKFMNDKRALCVKNEEDIVGVLLYSRKHNMICCLAVDPAYRKNGIASMLLSEALDKLDRDKDITVSTFRENDVKGIAPRNLYKKFGFEEDELIEEFGYPNQRFVLHANIGANNVPIVVVRESKEEDLTEILHLYLYLHEKSVPEESEQLRSTWGNIMNDNNHHLIVCEVDGKIVASCVCVVIPNLTRNVRPYAFVENVVTHADYRKKGYATDCLNYAKHIAKENNCYKMMLLTGSKEESTLNFYRNAGYNSTDKTAFIQWIDM</sequence>
<evidence type="ECO:0000256" key="1">
    <source>
        <dbReference type="ARBA" id="ARBA00022679"/>
    </source>
</evidence>
<protein>
    <submittedName>
        <fullName evidence="4">GNAT family N-acetyltransferase</fullName>
    </submittedName>
</protein>
<dbReference type="Gene3D" id="3.40.630.30">
    <property type="match status" value="2"/>
</dbReference>
<evidence type="ECO:0000313" key="5">
    <source>
        <dbReference type="Proteomes" id="UP000285201"/>
    </source>
</evidence>
<dbReference type="InterPro" id="IPR000182">
    <property type="entry name" value="GNAT_dom"/>
</dbReference>
<dbReference type="CDD" id="cd04301">
    <property type="entry name" value="NAT_SF"/>
    <property type="match status" value="2"/>
</dbReference>